<dbReference type="Proteomes" id="UP000567795">
    <property type="component" value="Unassembled WGS sequence"/>
</dbReference>
<gene>
    <name evidence="3" type="ORF">FHU37_000847</name>
</gene>
<comment type="caution">
    <text evidence="3">The sequence shown here is derived from an EMBL/GenBank/DDBJ whole genome shotgun (WGS) entry which is preliminary data.</text>
</comment>
<keyword evidence="4" id="KW-1185">Reference proteome</keyword>
<dbReference type="InterPro" id="IPR016181">
    <property type="entry name" value="Acyl_CoA_acyltransferase"/>
</dbReference>
<protein>
    <submittedName>
        <fullName evidence="3">RimJ/RimL family protein N-acetyltransferase</fullName>
    </submittedName>
</protein>
<dbReference type="Gene3D" id="3.40.630.30">
    <property type="match status" value="1"/>
</dbReference>
<reference evidence="3 4" key="1">
    <citation type="submission" date="2020-07" db="EMBL/GenBank/DDBJ databases">
        <title>Sequencing the genomes of 1000 actinobacteria strains.</title>
        <authorList>
            <person name="Klenk H.-P."/>
        </authorList>
    </citation>
    <scope>NUCLEOTIDE SEQUENCE [LARGE SCALE GENOMIC DNA]</scope>
    <source>
        <strain evidence="3 4">DSM 42178</strain>
    </source>
</reference>
<feature type="region of interest" description="Disordered" evidence="1">
    <location>
        <begin position="152"/>
        <end position="184"/>
    </location>
</feature>
<evidence type="ECO:0000313" key="3">
    <source>
        <dbReference type="EMBL" id="NYI03904.1"/>
    </source>
</evidence>
<feature type="domain" description="N-acetyltransferase" evidence="2">
    <location>
        <begin position="6"/>
        <end position="167"/>
    </location>
</feature>
<dbReference type="RefSeq" id="WP_246449551.1">
    <property type="nucleotide sequence ID" value="NZ_JACBZD010000001.1"/>
</dbReference>
<keyword evidence="3" id="KW-0808">Transferase</keyword>
<dbReference type="AlphaFoldDB" id="A0A852ZSW5"/>
<sequence length="184" mass="19460">MADPDVRLRVLDEETLPALLACAVADADPAEVMPVPDDGAPPGWTPARRRAFLDFHRSRALVTTGPPVETTYLVVVDGRVAGAARLRAEEQGTALETGVWIGRSDRGRGIGGRVAELLLAEAARSGARRLDASTTVRNVAARRLLRRAGAELREEADGEVRATVPLPPAPTARQPGPRRPAGGA</sequence>
<dbReference type="Pfam" id="PF00583">
    <property type="entry name" value="Acetyltransf_1"/>
    <property type="match status" value="1"/>
</dbReference>
<dbReference type="SUPFAM" id="SSF55729">
    <property type="entry name" value="Acyl-CoA N-acyltransferases (Nat)"/>
    <property type="match status" value="1"/>
</dbReference>
<dbReference type="EMBL" id="JACBZD010000001">
    <property type="protein sequence ID" value="NYI03904.1"/>
    <property type="molecule type" value="Genomic_DNA"/>
</dbReference>
<organism evidence="3 4">
    <name type="scientific">Allostreptomyces psammosilenae</name>
    <dbReference type="NCBI Taxonomy" id="1892865"/>
    <lineage>
        <taxon>Bacteria</taxon>
        <taxon>Bacillati</taxon>
        <taxon>Actinomycetota</taxon>
        <taxon>Actinomycetes</taxon>
        <taxon>Kitasatosporales</taxon>
        <taxon>Streptomycetaceae</taxon>
        <taxon>Allostreptomyces</taxon>
    </lineage>
</organism>
<dbReference type="CDD" id="cd04301">
    <property type="entry name" value="NAT_SF"/>
    <property type="match status" value="1"/>
</dbReference>
<evidence type="ECO:0000256" key="1">
    <source>
        <dbReference type="SAM" id="MobiDB-lite"/>
    </source>
</evidence>
<name>A0A852ZSW5_9ACTN</name>
<dbReference type="InterPro" id="IPR000182">
    <property type="entry name" value="GNAT_dom"/>
</dbReference>
<dbReference type="GO" id="GO:0016747">
    <property type="term" value="F:acyltransferase activity, transferring groups other than amino-acyl groups"/>
    <property type="evidence" value="ECO:0007669"/>
    <property type="project" value="InterPro"/>
</dbReference>
<evidence type="ECO:0000259" key="2">
    <source>
        <dbReference type="PROSITE" id="PS51186"/>
    </source>
</evidence>
<dbReference type="PROSITE" id="PS51186">
    <property type="entry name" value="GNAT"/>
    <property type="match status" value="1"/>
</dbReference>
<proteinExistence type="predicted"/>
<accession>A0A852ZSW5</accession>
<evidence type="ECO:0000313" key="4">
    <source>
        <dbReference type="Proteomes" id="UP000567795"/>
    </source>
</evidence>